<evidence type="ECO:0008006" key="7">
    <source>
        <dbReference type="Google" id="ProtNLM"/>
    </source>
</evidence>
<keyword evidence="1" id="KW-0349">Heme</keyword>
<evidence type="ECO:0000313" key="6">
    <source>
        <dbReference type="Proteomes" id="UP000007881"/>
    </source>
</evidence>
<dbReference type="Gene3D" id="3.30.70.1030">
    <property type="entry name" value="Apc35880, domain 1"/>
    <property type="match status" value="1"/>
</dbReference>
<evidence type="ECO:0000256" key="1">
    <source>
        <dbReference type="ARBA" id="ARBA00022617"/>
    </source>
</evidence>
<evidence type="ECO:0000256" key="4">
    <source>
        <dbReference type="SAM" id="MobiDB-lite"/>
    </source>
</evidence>
<organism evidence="5 6">
    <name type="scientific">Phycisphaera mikurensis (strain NBRC 102666 / KCTC 22515 / FYK2301M01)</name>
    <dbReference type="NCBI Taxonomy" id="1142394"/>
    <lineage>
        <taxon>Bacteria</taxon>
        <taxon>Pseudomonadati</taxon>
        <taxon>Planctomycetota</taxon>
        <taxon>Phycisphaerae</taxon>
        <taxon>Phycisphaerales</taxon>
        <taxon>Phycisphaeraceae</taxon>
        <taxon>Phycisphaera</taxon>
    </lineage>
</organism>
<keyword evidence="6" id="KW-1185">Reference proteome</keyword>
<dbReference type="GO" id="GO:0046872">
    <property type="term" value="F:metal ion binding"/>
    <property type="evidence" value="ECO:0007669"/>
    <property type="project" value="UniProtKB-KW"/>
</dbReference>
<dbReference type="EMBL" id="AP012338">
    <property type="protein sequence ID" value="BAM04832.1"/>
    <property type="molecule type" value="Genomic_DNA"/>
</dbReference>
<evidence type="ECO:0000256" key="2">
    <source>
        <dbReference type="ARBA" id="ARBA00022723"/>
    </source>
</evidence>
<protein>
    <recommendedName>
        <fullName evidence="7">Chlorite dismutase family protein</fullName>
    </recommendedName>
</protein>
<dbReference type="Proteomes" id="UP000007881">
    <property type="component" value="Chromosome"/>
</dbReference>
<dbReference type="GO" id="GO:0016491">
    <property type="term" value="F:oxidoreductase activity"/>
    <property type="evidence" value="ECO:0007669"/>
    <property type="project" value="InterPro"/>
</dbReference>
<dbReference type="eggNOG" id="COG3253">
    <property type="taxonomic scope" value="Bacteria"/>
</dbReference>
<dbReference type="InterPro" id="IPR010644">
    <property type="entry name" value="ChdC/CLD"/>
</dbReference>
<dbReference type="InterPro" id="IPR011008">
    <property type="entry name" value="Dimeric_a/b-barrel"/>
</dbReference>
<keyword evidence="3" id="KW-0408">Iron</keyword>
<name>I0IHU4_PHYMF</name>
<dbReference type="Pfam" id="PF06778">
    <property type="entry name" value="Chlor_dismutase"/>
    <property type="match status" value="1"/>
</dbReference>
<gene>
    <name evidence="5" type="ordered locus">PSMK_26730</name>
</gene>
<keyword evidence="2" id="KW-0479">Metal-binding</keyword>
<dbReference type="AlphaFoldDB" id="I0IHU4"/>
<feature type="region of interest" description="Disordered" evidence="4">
    <location>
        <begin position="1"/>
        <end position="36"/>
    </location>
</feature>
<dbReference type="HOGENOM" id="CLU_1029946_0_0_0"/>
<evidence type="ECO:0000313" key="5">
    <source>
        <dbReference type="EMBL" id="BAM04832.1"/>
    </source>
</evidence>
<dbReference type="GO" id="GO:0020037">
    <property type="term" value="F:heme binding"/>
    <property type="evidence" value="ECO:0007669"/>
    <property type="project" value="InterPro"/>
</dbReference>
<feature type="compositionally biased region" description="Low complexity" evidence="4">
    <location>
        <begin position="8"/>
        <end position="30"/>
    </location>
</feature>
<dbReference type="KEGG" id="phm:PSMK_26730"/>
<reference evidence="5 6" key="1">
    <citation type="submission" date="2012-02" db="EMBL/GenBank/DDBJ databases">
        <title>Complete genome sequence of Phycisphaera mikurensis NBRC 102666.</title>
        <authorList>
            <person name="Ankai A."/>
            <person name="Hosoyama A."/>
            <person name="Terui Y."/>
            <person name="Sekine M."/>
            <person name="Fukai R."/>
            <person name="Kato Y."/>
            <person name="Nakamura S."/>
            <person name="Yamada-Narita S."/>
            <person name="Kawakoshi A."/>
            <person name="Fukunaga Y."/>
            <person name="Yamazaki S."/>
            <person name="Fujita N."/>
        </authorList>
    </citation>
    <scope>NUCLEOTIDE SEQUENCE [LARGE SCALE GENOMIC DNA]</scope>
    <source>
        <strain evidence="6">NBRC 102666 / KCTC 22515 / FYK2301M01</strain>
    </source>
</reference>
<accession>I0IHU4</accession>
<evidence type="ECO:0000256" key="3">
    <source>
        <dbReference type="ARBA" id="ARBA00023004"/>
    </source>
</evidence>
<sequence length="270" mass="28945">MTRRLWHPGSSSGASQAPPAAGDRPGAAVPELDEVGGGGARSARRLFVQLLVFTGAADTAPLAASLAEAGHEAVLYADVNDPRGVGLLTCSEDPGFFPTTLRALLASPPWSSLTPRPAFTMFGRTYAIGYERDLDDTLLHKPRRHAWQPAWPWAIWYPLRRAGAFAALPEAEQRAMLKEHGELGMGFAQDDAAHDVRLACHGLDAADSDFVIGLMGPDLSPLSKLVQAMRKTKQTSLYLERLGPFFVGHAVSMVGGVAAPGERAREQQIV</sequence>
<proteinExistence type="predicted"/>
<dbReference type="STRING" id="1142394.PSMK_26730"/>
<dbReference type="SUPFAM" id="SSF54909">
    <property type="entry name" value="Dimeric alpha+beta barrel"/>
    <property type="match status" value="1"/>
</dbReference>